<evidence type="ECO:0000256" key="10">
    <source>
        <dbReference type="ARBA" id="ARBA00035861"/>
    </source>
</evidence>
<keyword evidence="8" id="KW-0460">Magnesium</keyword>
<evidence type="ECO:0000256" key="1">
    <source>
        <dbReference type="ARBA" id="ARBA00001946"/>
    </source>
</evidence>
<dbReference type="Pfam" id="PF14815">
    <property type="entry name" value="NUDIX_4"/>
    <property type="match status" value="1"/>
</dbReference>
<evidence type="ECO:0000256" key="6">
    <source>
        <dbReference type="ARBA" id="ARBA00022763"/>
    </source>
</evidence>
<gene>
    <name evidence="18" type="ORF">DB32_002946</name>
</gene>
<accession>A0A0F6YHE0</accession>
<dbReference type="KEGG" id="samy:DB32_002946"/>
<dbReference type="PROSITE" id="PS51462">
    <property type="entry name" value="NUDIX"/>
    <property type="match status" value="1"/>
</dbReference>
<dbReference type="PANTHER" id="PTHR47707">
    <property type="entry name" value="8-OXO-DGTP DIPHOSPHATASE"/>
    <property type="match status" value="1"/>
</dbReference>
<comment type="similarity">
    <text evidence="2">Belongs to the Nudix hydrolase family.</text>
</comment>
<dbReference type="SUPFAM" id="SSF55811">
    <property type="entry name" value="Nudix"/>
    <property type="match status" value="1"/>
</dbReference>
<comment type="catalytic activity">
    <reaction evidence="10">
        <text>8-oxo-dGTP + H2O = 8-oxo-dGMP + diphosphate + H(+)</text>
        <dbReference type="Rhea" id="RHEA:31575"/>
        <dbReference type="ChEBI" id="CHEBI:15377"/>
        <dbReference type="ChEBI" id="CHEBI:15378"/>
        <dbReference type="ChEBI" id="CHEBI:33019"/>
        <dbReference type="ChEBI" id="CHEBI:63224"/>
        <dbReference type="ChEBI" id="CHEBI:77896"/>
        <dbReference type="EC" id="3.6.1.55"/>
    </reaction>
</comment>
<evidence type="ECO:0000256" key="5">
    <source>
        <dbReference type="ARBA" id="ARBA00022723"/>
    </source>
</evidence>
<keyword evidence="5" id="KW-0479">Metal-binding</keyword>
<evidence type="ECO:0000256" key="8">
    <source>
        <dbReference type="ARBA" id="ARBA00022842"/>
    </source>
</evidence>
<dbReference type="GO" id="GO:0008413">
    <property type="term" value="F:8-oxo-7,8-dihydroguanosine triphosphate pyrophosphatase activity"/>
    <property type="evidence" value="ECO:0007669"/>
    <property type="project" value="TreeGrafter"/>
</dbReference>
<dbReference type="EC" id="3.6.1.55" evidence="12"/>
<evidence type="ECO:0000313" key="19">
    <source>
        <dbReference type="Proteomes" id="UP000034883"/>
    </source>
</evidence>
<keyword evidence="9" id="KW-0234">DNA repair</keyword>
<dbReference type="GO" id="GO:0006260">
    <property type="term" value="P:DNA replication"/>
    <property type="evidence" value="ECO:0007669"/>
    <property type="project" value="UniProtKB-KW"/>
</dbReference>
<comment type="catalytic activity">
    <reaction evidence="11">
        <text>8-oxo-GTP + H2O = 8-oxo-GMP + diphosphate + H(+)</text>
        <dbReference type="Rhea" id="RHEA:67616"/>
        <dbReference type="ChEBI" id="CHEBI:15377"/>
        <dbReference type="ChEBI" id="CHEBI:15378"/>
        <dbReference type="ChEBI" id="CHEBI:33019"/>
        <dbReference type="ChEBI" id="CHEBI:143553"/>
        <dbReference type="ChEBI" id="CHEBI:145694"/>
    </reaction>
</comment>
<evidence type="ECO:0000256" key="15">
    <source>
        <dbReference type="ARBA" id="ARBA00041979"/>
    </source>
</evidence>
<dbReference type="GO" id="GO:0044715">
    <property type="term" value="F:8-oxo-dGDP phosphatase activity"/>
    <property type="evidence" value="ECO:0007669"/>
    <property type="project" value="TreeGrafter"/>
</dbReference>
<evidence type="ECO:0000256" key="16">
    <source>
        <dbReference type="ARBA" id="ARBA00042798"/>
    </source>
</evidence>
<keyword evidence="7" id="KW-0378">Hydrolase</keyword>
<evidence type="ECO:0000256" key="2">
    <source>
        <dbReference type="ARBA" id="ARBA00005582"/>
    </source>
</evidence>
<evidence type="ECO:0000256" key="13">
    <source>
        <dbReference type="ARBA" id="ARBA00040794"/>
    </source>
</evidence>
<evidence type="ECO:0000256" key="3">
    <source>
        <dbReference type="ARBA" id="ARBA00022457"/>
    </source>
</evidence>
<evidence type="ECO:0000313" key="18">
    <source>
        <dbReference type="EMBL" id="AKF05797.1"/>
    </source>
</evidence>
<keyword evidence="6" id="KW-0227">DNA damage</keyword>
<dbReference type="InterPro" id="IPR047127">
    <property type="entry name" value="MutT-like"/>
</dbReference>
<sequence length="142" mass="16172">MSEPRRTIRVVAAVVERNGRYLITQRRPNAVLPLLWEFPGGKVEAGETDSEALRRELLERLGVDSEVGEWISETVWDYEHYRVELTLYECTIRPDAAGRGPADLQALAVHAYRWVTSDEFDQYEFTPADEASMNKLLGVCDA</sequence>
<evidence type="ECO:0000256" key="7">
    <source>
        <dbReference type="ARBA" id="ARBA00022801"/>
    </source>
</evidence>
<reference evidence="18 19" key="1">
    <citation type="submission" date="2015-03" db="EMBL/GenBank/DDBJ databases">
        <title>Genome assembly of Sandaracinus amylolyticus DSM 53668.</title>
        <authorList>
            <person name="Sharma G."/>
            <person name="Subramanian S."/>
        </authorList>
    </citation>
    <scope>NUCLEOTIDE SEQUENCE [LARGE SCALE GENOMIC DNA]</scope>
    <source>
        <strain evidence="18 19">DSM 53668</strain>
    </source>
</reference>
<keyword evidence="3" id="KW-0515">Mutator protein</keyword>
<dbReference type="Proteomes" id="UP000034883">
    <property type="component" value="Chromosome"/>
</dbReference>
<name>A0A0F6YHE0_9BACT</name>
<keyword evidence="19" id="KW-1185">Reference proteome</keyword>
<dbReference type="GO" id="GO:0044716">
    <property type="term" value="F:8-oxo-GDP phosphatase activity"/>
    <property type="evidence" value="ECO:0007669"/>
    <property type="project" value="TreeGrafter"/>
</dbReference>
<dbReference type="GO" id="GO:0046872">
    <property type="term" value="F:metal ion binding"/>
    <property type="evidence" value="ECO:0007669"/>
    <property type="project" value="UniProtKB-KW"/>
</dbReference>
<keyword evidence="4" id="KW-0235">DNA replication</keyword>
<dbReference type="PRINTS" id="PR00502">
    <property type="entry name" value="NUDIXFAMILY"/>
</dbReference>
<evidence type="ECO:0000256" key="4">
    <source>
        <dbReference type="ARBA" id="ARBA00022705"/>
    </source>
</evidence>
<feature type="domain" description="Nudix hydrolase" evidence="17">
    <location>
        <begin position="6"/>
        <end position="141"/>
    </location>
</feature>
<evidence type="ECO:0000256" key="9">
    <source>
        <dbReference type="ARBA" id="ARBA00023204"/>
    </source>
</evidence>
<dbReference type="CDD" id="cd03425">
    <property type="entry name" value="NUDIX_MutT_NudA_like"/>
    <property type="match status" value="1"/>
</dbReference>
<dbReference type="InterPro" id="IPR000086">
    <property type="entry name" value="NUDIX_hydrolase_dom"/>
</dbReference>
<dbReference type="AlphaFoldDB" id="A0A0F6YHE0"/>
<dbReference type="InterPro" id="IPR015797">
    <property type="entry name" value="NUDIX_hydrolase-like_dom_sf"/>
</dbReference>
<dbReference type="Gene3D" id="3.90.79.10">
    <property type="entry name" value="Nucleoside Triphosphate Pyrophosphohydrolase"/>
    <property type="match status" value="1"/>
</dbReference>
<dbReference type="GO" id="GO:0035539">
    <property type="term" value="F:8-oxo-7,8-dihydrodeoxyguanosine triphosphate pyrophosphatase activity"/>
    <property type="evidence" value="ECO:0007669"/>
    <property type="project" value="UniProtKB-EC"/>
</dbReference>
<dbReference type="InterPro" id="IPR020476">
    <property type="entry name" value="Nudix_hydrolase"/>
</dbReference>
<dbReference type="EMBL" id="CP011125">
    <property type="protein sequence ID" value="AKF05797.1"/>
    <property type="molecule type" value="Genomic_DNA"/>
</dbReference>
<evidence type="ECO:0000259" key="17">
    <source>
        <dbReference type="PROSITE" id="PS51462"/>
    </source>
</evidence>
<protein>
    <recommendedName>
        <fullName evidence="13">8-oxo-dGTP diphosphatase</fullName>
        <ecNumber evidence="12">3.6.1.55</ecNumber>
    </recommendedName>
    <alternativeName>
        <fullName evidence="16">7,8-dihydro-8-oxoguanine-triphosphatase</fullName>
    </alternativeName>
    <alternativeName>
        <fullName evidence="15">Mutator protein MutT</fullName>
    </alternativeName>
    <alternativeName>
        <fullName evidence="14">dGTP pyrophosphohydrolase</fullName>
    </alternativeName>
</protein>
<comment type="cofactor">
    <cofactor evidence="1">
        <name>Mg(2+)</name>
        <dbReference type="ChEBI" id="CHEBI:18420"/>
    </cofactor>
</comment>
<dbReference type="STRING" id="927083.DB32_002946"/>
<dbReference type="RefSeq" id="WP_053233027.1">
    <property type="nucleotide sequence ID" value="NZ_CP011125.1"/>
</dbReference>
<proteinExistence type="inferred from homology"/>
<evidence type="ECO:0000256" key="11">
    <source>
        <dbReference type="ARBA" id="ARBA00036904"/>
    </source>
</evidence>
<dbReference type="PANTHER" id="PTHR47707:SF1">
    <property type="entry name" value="NUDIX HYDROLASE FAMILY PROTEIN"/>
    <property type="match status" value="1"/>
</dbReference>
<evidence type="ECO:0000256" key="14">
    <source>
        <dbReference type="ARBA" id="ARBA00041592"/>
    </source>
</evidence>
<dbReference type="GO" id="GO:0006281">
    <property type="term" value="P:DNA repair"/>
    <property type="evidence" value="ECO:0007669"/>
    <property type="project" value="UniProtKB-KW"/>
</dbReference>
<evidence type="ECO:0000256" key="12">
    <source>
        <dbReference type="ARBA" id="ARBA00038905"/>
    </source>
</evidence>
<dbReference type="OrthoDB" id="9810648at2"/>
<organism evidence="18 19">
    <name type="scientific">Sandaracinus amylolyticus</name>
    <dbReference type="NCBI Taxonomy" id="927083"/>
    <lineage>
        <taxon>Bacteria</taxon>
        <taxon>Pseudomonadati</taxon>
        <taxon>Myxococcota</taxon>
        <taxon>Polyangia</taxon>
        <taxon>Polyangiales</taxon>
        <taxon>Sandaracinaceae</taxon>
        <taxon>Sandaracinus</taxon>
    </lineage>
</organism>
<dbReference type="InterPro" id="IPR029119">
    <property type="entry name" value="MutY_C"/>
</dbReference>